<dbReference type="EMBL" id="JAUIZM010000008">
    <property type="protein sequence ID" value="KAK1367757.1"/>
    <property type="molecule type" value="Genomic_DNA"/>
</dbReference>
<evidence type="ECO:0000256" key="1">
    <source>
        <dbReference type="SAM" id="MobiDB-lite"/>
    </source>
</evidence>
<feature type="region of interest" description="Disordered" evidence="1">
    <location>
        <begin position="165"/>
        <end position="208"/>
    </location>
</feature>
<dbReference type="Proteomes" id="UP001237642">
    <property type="component" value="Unassembled WGS sequence"/>
</dbReference>
<organism evidence="2 3">
    <name type="scientific">Heracleum sosnowskyi</name>
    <dbReference type="NCBI Taxonomy" id="360622"/>
    <lineage>
        <taxon>Eukaryota</taxon>
        <taxon>Viridiplantae</taxon>
        <taxon>Streptophyta</taxon>
        <taxon>Embryophyta</taxon>
        <taxon>Tracheophyta</taxon>
        <taxon>Spermatophyta</taxon>
        <taxon>Magnoliopsida</taxon>
        <taxon>eudicotyledons</taxon>
        <taxon>Gunneridae</taxon>
        <taxon>Pentapetalae</taxon>
        <taxon>asterids</taxon>
        <taxon>campanulids</taxon>
        <taxon>Apiales</taxon>
        <taxon>Apiaceae</taxon>
        <taxon>Apioideae</taxon>
        <taxon>apioid superclade</taxon>
        <taxon>Tordylieae</taxon>
        <taxon>Tordyliinae</taxon>
        <taxon>Heracleum</taxon>
    </lineage>
</organism>
<feature type="region of interest" description="Disordered" evidence="1">
    <location>
        <begin position="25"/>
        <end position="51"/>
    </location>
</feature>
<reference evidence="2" key="1">
    <citation type="submission" date="2023-02" db="EMBL/GenBank/DDBJ databases">
        <title>Genome of toxic invasive species Heracleum sosnowskyi carries increased number of genes despite the absence of recent whole-genome duplications.</title>
        <authorList>
            <person name="Schelkunov M."/>
            <person name="Shtratnikova V."/>
            <person name="Makarenko M."/>
            <person name="Klepikova A."/>
            <person name="Omelchenko D."/>
            <person name="Novikova G."/>
            <person name="Obukhova E."/>
            <person name="Bogdanov V."/>
            <person name="Penin A."/>
            <person name="Logacheva M."/>
        </authorList>
    </citation>
    <scope>NUCLEOTIDE SEQUENCE</scope>
    <source>
        <strain evidence="2">Hsosn_3</strain>
        <tissue evidence="2">Leaf</tissue>
    </source>
</reference>
<proteinExistence type="predicted"/>
<accession>A0AAD8MCG9</accession>
<sequence>MKKCGSTASKSLEQLVEATKSIKEGAKQRLNAEKNSSLEQRAAGGDSNKAPIDIILNGFTTNTMRQSEKRPCLDKGKDIIIEVEDDGQTRKAIGESQKEGISVESRRKRKGTVDAPDNVSISSLKSRRRMQMGKFLEKPFTSCQIIDLEFAKTDTCTRPVTTAYAKHENADPTPRNNAKSTGESSLPGGDEHKGPDKKSSTGTNHGVRNISNMAAPYISRPIGPINQLCLLNRNPKDFSTPDPENIYMI</sequence>
<gene>
    <name evidence="2" type="ORF">POM88_033849</name>
</gene>
<protein>
    <submittedName>
        <fullName evidence="2">Uncharacterized protein</fullName>
    </submittedName>
</protein>
<feature type="compositionally biased region" description="Basic and acidic residues" evidence="1">
    <location>
        <begin position="189"/>
        <end position="199"/>
    </location>
</feature>
<feature type="region of interest" description="Disordered" evidence="1">
    <location>
        <begin position="91"/>
        <end position="125"/>
    </location>
</feature>
<name>A0AAD8MCG9_9APIA</name>
<reference evidence="2" key="2">
    <citation type="submission" date="2023-05" db="EMBL/GenBank/DDBJ databases">
        <authorList>
            <person name="Schelkunov M.I."/>
        </authorList>
    </citation>
    <scope>NUCLEOTIDE SEQUENCE</scope>
    <source>
        <strain evidence="2">Hsosn_3</strain>
        <tissue evidence="2">Leaf</tissue>
    </source>
</reference>
<feature type="compositionally biased region" description="Polar residues" evidence="1">
    <location>
        <begin position="174"/>
        <end position="184"/>
    </location>
</feature>
<dbReference type="AlphaFoldDB" id="A0AAD8MCG9"/>
<keyword evidence="3" id="KW-1185">Reference proteome</keyword>
<evidence type="ECO:0000313" key="2">
    <source>
        <dbReference type="EMBL" id="KAK1367757.1"/>
    </source>
</evidence>
<comment type="caution">
    <text evidence="2">The sequence shown here is derived from an EMBL/GenBank/DDBJ whole genome shotgun (WGS) entry which is preliminary data.</text>
</comment>
<evidence type="ECO:0000313" key="3">
    <source>
        <dbReference type="Proteomes" id="UP001237642"/>
    </source>
</evidence>